<organism evidence="1">
    <name type="scientific">Ananas comosus var. bracteatus</name>
    <name type="common">red pineapple</name>
    <dbReference type="NCBI Taxonomy" id="296719"/>
    <lineage>
        <taxon>Eukaryota</taxon>
        <taxon>Viridiplantae</taxon>
        <taxon>Streptophyta</taxon>
        <taxon>Embryophyta</taxon>
        <taxon>Tracheophyta</taxon>
        <taxon>Spermatophyta</taxon>
        <taxon>Magnoliopsida</taxon>
        <taxon>Liliopsida</taxon>
        <taxon>Poales</taxon>
        <taxon>Bromeliaceae</taxon>
        <taxon>Bromelioideae</taxon>
        <taxon>Ananas</taxon>
    </lineage>
</organism>
<name>A0A6V7QM13_ANACO</name>
<dbReference type="SUPFAM" id="SSF53756">
    <property type="entry name" value="UDP-Glycosyltransferase/glycogen phosphorylase"/>
    <property type="match status" value="1"/>
</dbReference>
<dbReference type="Pfam" id="PF00378">
    <property type="entry name" value="ECH_1"/>
    <property type="match status" value="1"/>
</dbReference>
<proteinExistence type="predicted"/>
<dbReference type="InterPro" id="IPR029045">
    <property type="entry name" value="ClpP/crotonase-like_dom_sf"/>
</dbReference>
<dbReference type="GO" id="GO:0005992">
    <property type="term" value="P:trehalose biosynthetic process"/>
    <property type="evidence" value="ECO:0007669"/>
    <property type="project" value="InterPro"/>
</dbReference>
<evidence type="ECO:0000313" key="1">
    <source>
        <dbReference type="EMBL" id="CAD1844204.1"/>
    </source>
</evidence>
<dbReference type="GO" id="GO:0004805">
    <property type="term" value="F:trehalose-phosphatase activity"/>
    <property type="evidence" value="ECO:0007669"/>
    <property type="project" value="TreeGrafter"/>
</dbReference>
<dbReference type="InterPro" id="IPR001830">
    <property type="entry name" value="Glyco_trans_20"/>
</dbReference>
<dbReference type="Pfam" id="PF00982">
    <property type="entry name" value="Glyco_transf_20"/>
    <property type="match status" value="1"/>
</dbReference>
<dbReference type="SUPFAM" id="SSF52096">
    <property type="entry name" value="ClpP/crotonase"/>
    <property type="match status" value="1"/>
</dbReference>
<protein>
    <submittedName>
        <fullName evidence="1">Uncharacterized protein</fullName>
    </submittedName>
</protein>
<dbReference type="PANTHER" id="PTHR10788:SF46">
    <property type="entry name" value="ALPHA,ALPHA-TREHALOSE-PHOSPHATE SYNTHASE [UDP-FORMING] 11-RELATED"/>
    <property type="match status" value="1"/>
</dbReference>
<gene>
    <name evidence="1" type="ORF">CB5_LOCUS27415</name>
</gene>
<dbReference type="InterPro" id="IPR001753">
    <property type="entry name" value="Enoyl-CoA_hydra/iso"/>
</dbReference>
<dbReference type="PANTHER" id="PTHR10788">
    <property type="entry name" value="TREHALOSE-6-PHOSPHATE SYNTHASE"/>
    <property type="match status" value="1"/>
</dbReference>
<accession>A0A6V7QM13</accession>
<dbReference type="Gene3D" id="3.40.50.2000">
    <property type="entry name" value="Glycogen Phosphorylase B"/>
    <property type="match status" value="1"/>
</dbReference>
<dbReference type="AlphaFoldDB" id="A0A6V7QM13"/>
<sequence>MERLLEECSELRGRAVLVQITNPAHSHGRDVEEVADEARSITRYINARFGRPGYNPIVLVDRPVSTFEKVAYYAATECVVVSARPHGSAVVLAERDRACCSGVDLTADENTFKGDVKDPNAAPAIAMAACRKPIASVIAGFAVTAGFEIAFACDLLGGPRRQVRQHRPRASPPNLAERLREPQRLIDNGMTACQLALNQLITAYQVFDLWPQRAATSVQAAAFKAEHAQAADALQNVPTIGARRRADRGRQR</sequence>
<dbReference type="GO" id="GO:0005829">
    <property type="term" value="C:cytosol"/>
    <property type="evidence" value="ECO:0007669"/>
    <property type="project" value="TreeGrafter"/>
</dbReference>
<dbReference type="EMBL" id="LR862137">
    <property type="protein sequence ID" value="CAD1844204.1"/>
    <property type="molecule type" value="Genomic_DNA"/>
</dbReference>
<reference evidence="1" key="1">
    <citation type="submission" date="2020-07" db="EMBL/GenBank/DDBJ databases">
        <authorList>
            <person name="Lin J."/>
        </authorList>
    </citation>
    <scope>NUCLEOTIDE SEQUENCE</scope>
</reference>